<name>A0A382WSE3_9ZZZZ</name>
<dbReference type="EMBL" id="UINC01162033">
    <property type="protein sequence ID" value="SVD61564.1"/>
    <property type="molecule type" value="Genomic_DNA"/>
</dbReference>
<evidence type="ECO:0008006" key="2">
    <source>
        <dbReference type="Google" id="ProtNLM"/>
    </source>
</evidence>
<evidence type="ECO:0000313" key="1">
    <source>
        <dbReference type="EMBL" id="SVD61564.1"/>
    </source>
</evidence>
<dbReference type="PANTHER" id="PTHR37292:SF2">
    <property type="entry name" value="DUF262 DOMAIN-CONTAINING PROTEIN"/>
    <property type="match status" value="1"/>
</dbReference>
<sequence>VYSILRGKDLETEKFSVELREKQFGVLKEAQQKVLNLQYWHDFFKAIRLAGFTSRKMISSNNNLLFAYILYLMGRLEYNVDSFVLRRTIAKWFFMSSITRRFTGSPESAMEFDLAHFRDVTDKDQFIGILNSIADSVLTGDYWTISLPNELATSSPISPSLFSYHASLNMLGAKALWSSQKITDFDYPDIVAHRAPIEKHHLFPFEYLKKIGFTSTRETNQIANFALIEWQDNAKISDQPPQEYVPIVEENFSKAELKKMYYLHGLPPDWFLMEY</sequence>
<feature type="non-terminal residue" evidence="1">
    <location>
        <position position="1"/>
    </location>
</feature>
<dbReference type="AlphaFoldDB" id="A0A382WSE3"/>
<gene>
    <name evidence="1" type="ORF">METZ01_LOCUS414418</name>
</gene>
<accession>A0A382WSE3</accession>
<dbReference type="PANTHER" id="PTHR37292">
    <property type="entry name" value="VNG6097C"/>
    <property type="match status" value="1"/>
</dbReference>
<reference evidence="1" key="1">
    <citation type="submission" date="2018-05" db="EMBL/GenBank/DDBJ databases">
        <authorList>
            <person name="Lanie J.A."/>
            <person name="Ng W.-L."/>
            <person name="Kazmierczak K.M."/>
            <person name="Andrzejewski T.M."/>
            <person name="Davidsen T.M."/>
            <person name="Wayne K.J."/>
            <person name="Tettelin H."/>
            <person name="Glass J.I."/>
            <person name="Rusch D."/>
            <person name="Podicherti R."/>
            <person name="Tsui H.-C.T."/>
            <person name="Winkler M.E."/>
        </authorList>
    </citation>
    <scope>NUCLEOTIDE SEQUENCE</scope>
</reference>
<proteinExistence type="predicted"/>
<feature type="non-terminal residue" evidence="1">
    <location>
        <position position="275"/>
    </location>
</feature>
<organism evidence="1">
    <name type="scientific">marine metagenome</name>
    <dbReference type="NCBI Taxonomy" id="408172"/>
    <lineage>
        <taxon>unclassified sequences</taxon>
        <taxon>metagenomes</taxon>
        <taxon>ecological metagenomes</taxon>
    </lineage>
</organism>
<protein>
    <recommendedName>
        <fullName evidence="2">DUF1524 domain-containing protein</fullName>
    </recommendedName>
</protein>